<accession>A0A6J4IVX5</accession>
<feature type="compositionally biased region" description="Basic residues" evidence="1">
    <location>
        <begin position="1"/>
        <end position="15"/>
    </location>
</feature>
<dbReference type="AlphaFoldDB" id="A0A6J4IVX5"/>
<feature type="region of interest" description="Disordered" evidence="1">
    <location>
        <begin position="1"/>
        <end position="157"/>
    </location>
</feature>
<feature type="non-terminal residue" evidence="2">
    <location>
        <position position="1"/>
    </location>
</feature>
<organism evidence="2">
    <name type="scientific">uncultured Acetobacteraceae bacterium</name>
    <dbReference type="NCBI Taxonomy" id="169975"/>
    <lineage>
        <taxon>Bacteria</taxon>
        <taxon>Pseudomonadati</taxon>
        <taxon>Pseudomonadota</taxon>
        <taxon>Alphaproteobacteria</taxon>
        <taxon>Acetobacterales</taxon>
        <taxon>Acetobacteraceae</taxon>
        <taxon>environmental samples</taxon>
    </lineage>
</organism>
<gene>
    <name evidence="2" type="ORF">AVDCRST_MAG04-2688</name>
</gene>
<sequence>ENPPRRARRLGRPVHRPGAAGAGGLPEPAAPLDRHLPAGRRDRHRRPHLRGCPGTAAGPAGGGGEPCRRRRQHRRAGRRRGGAGRLHPVARHRRDPRRESGALRELRRGRRARLRHRGHRLRHGQRALGQPPPARREERGGAGGDGEAPHPGLRLGRQRQLVAPLGGDPAARRRLRGDARALPRLLAGGGGAAGRGLRLPVRHHRHLHRARALRRVQGARRHHPAPRLFLARSADAARGGDRGLRPVGLERALRAPPHAATGVGAVAGGFNPVHGRGHPGAAARRLRRSAAGAHRRVAGLAGARARALDADGARRPFDGGL</sequence>
<name>A0A6J4IVX5_9PROT</name>
<reference evidence="2" key="1">
    <citation type="submission" date="2020-02" db="EMBL/GenBank/DDBJ databases">
        <authorList>
            <person name="Meier V. D."/>
        </authorList>
    </citation>
    <scope>NUCLEOTIDE SEQUENCE</scope>
    <source>
        <strain evidence="2">AVDCRST_MAG04</strain>
    </source>
</reference>
<feature type="compositionally biased region" description="Basic residues" evidence="1">
    <location>
        <begin position="68"/>
        <end position="95"/>
    </location>
</feature>
<evidence type="ECO:0000313" key="2">
    <source>
        <dbReference type="EMBL" id="CAA9260934.1"/>
    </source>
</evidence>
<feature type="compositionally biased region" description="Basic and acidic residues" evidence="1">
    <location>
        <begin position="96"/>
        <end position="106"/>
    </location>
</feature>
<evidence type="ECO:0000256" key="1">
    <source>
        <dbReference type="SAM" id="MobiDB-lite"/>
    </source>
</evidence>
<proteinExistence type="predicted"/>
<protein>
    <submittedName>
        <fullName evidence="2">BUG/TctC family periplasmic protein</fullName>
    </submittedName>
</protein>
<feature type="non-terminal residue" evidence="2">
    <location>
        <position position="321"/>
    </location>
</feature>
<dbReference type="EMBL" id="CADCTL010000181">
    <property type="protein sequence ID" value="CAA9260934.1"/>
    <property type="molecule type" value="Genomic_DNA"/>
</dbReference>
<feature type="compositionally biased region" description="Basic residues" evidence="1">
    <location>
        <begin position="107"/>
        <end position="125"/>
    </location>
</feature>